<dbReference type="CDD" id="cd00082">
    <property type="entry name" value="HisKA"/>
    <property type="match status" value="1"/>
</dbReference>
<dbReference type="InterPro" id="IPR005467">
    <property type="entry name" value="His_kinase_dom"/>
</dbReference>
<evidence type="ECO:0000259" key="15">
    <source>
        <dbReference type="PROSITE" id="PS50885"/>
    </source>
</evidence>
<evidence type="ECO:0000256" key="1">
    <source>
        <dbReference type="ARBA" id="ARBA00000085"/>
    </source>
</evidence>
<keyword evidence="6 13" id="KW-0812">Transmembrane</keyword>
<name>A0ABN6K7F2_9ACTO</name>
<evidence type="ECO:0000256" key="8">
    <source>
        <dbReference type="ARBA" id="ARBA00022777"/>
    </source>
</evidence>
<evidence type="ECO:0000313" key="16">
    <source>
        <dbReference type="EMBL" id="BDA65248.1"/>
    </source>
</evidence>
<dbReference type="PRINTS" id="PR00344">
    <property type="entry name" value="BCTRLSENSOR"/>
</dbReference>
<keyword evidence="4" id="KW-0597">Phosphoprotein</keyword>
<dbReference type="Gene3D" id="1.10.287.130">
    <property type="match status" value="1"/>
</dbReference>
<evidence type="ECO:0000256" key="6">
    <source>
        <dbReference type="ARBA" id="ARBA00022692"/>
    </source>
</evidence>
<proteinExistence type="predicted"/>
<dbReference type="SMART" id="SM00387">
    <property type="entry name" value="HATPase_c"/>
    <property type="match status" value="1"/>
</dbReference>
<keyword evidence="9" id="KW-0067">ATP-binding</keyword>
<dbReference type="CDD" id="cd06225">
    <property type="entry name" value="HAMP"/>
    <property type="match status" value="1"/>
</dbReference>
<dbReference type="GO" id="GO:0016301">
    <property type="term" value="F:kinase activity"/>
    <property type="evidence" value="ECO:0007669"/>
    <property type="project" value="UniProtKB-KW"/>
</dbReference>
<evidence type="ECO:0000256" key="2">
    <source>
        <dbReference type="ARBA" id="ARBA00004236"/>
    </source>
</evidence>
<evidence type="ECO:0000256" key="12">
    <source>
        <dbReference type="ARBA" id="ARBA00039401"/>
    </source>
</evidence>
<evidence type="ECO:0000259" key="14">
    <source>
        <dbReference type="PROSITE" id="PS50109"/>
    </source>
</evidence>
<dbReference type="Pfam" id="PF00672">
    <property type="entry name" value="HAMP"/>
    <property type="match status" value="1"/>
</dbReference>
<evidence type="ECO:0000256" key="5">
    <source>
        <dbReference type="ARBA" id="ARBA00022679"/>
    </source>
</evidence>
<evidence type="ECO:0000256" key="11">
    <source>
        <dbReference type="ARBA" id="ARBA00023012"/>
    </source>
</evidence>
<feature type="domain" description="Histidine kinase" evidence="14">
    <location>
        <begin position="278"/>
        <end position="487"/>
    </location>
</feature>
<evidence type="ECO:0000256" key="10">
    <source>
        <dbReference type="ARBA" id="ARBA00022989"/>
    </source>
</evidence>
<dbReference type="SUPFAM" id="SSF47384">
    <property type="entry name" value="Homodimeric domain of signal transducing histidine kinase"/>
    <property type="match status" value="1"/>
</dbReference>
<dbReference type="Pfam" id="PF00512">
    <property type="entry name" value="HisKA"/>
    <property type="match status" value="1"/>
</dbReference>
<dbReference type="PANTHER" id="PTHR42878:SF7">
    <property type="entry name" value="SENSOR HISTIDINE KINASE GLRK"/>
    <property type="match status" value="1"/>
</dbReference>
<dbReference type="SUPFAM" id="SSF55874">
    <property type="entry name" value="ATPase domain of HSP90 chaperone/DNA topoisomerase II/histidine kinase"/>
    <property type="match status" value="1"/>
</dbReference>
<comment type="subcellular location">
    <subcellularLocation>
        <location evidence="2">Cell membrane</location>
    </subcellularLocation>
</comment>
<dbReference type="Gene3D" id="3.30.565.10">
    <property type="entry name" value="Histidine kinase-like ATPase, C-terminal domain"/>
    <property type="match status" value="1"/>
</dbReference>
<dbReference type="SMART" id="SM00388">
    <property type="entry name" value="HisKA"/>
    <property type="match status" value="1"/>
</dbReference>
<keyword evidence="13" id="KW-0472">Membrane</keyword>
<sequence>MTTYHRGRGTGHNAAVNAEKISPSATVGARVLAAIILVASIALASCGAIVWVLGQQTLHVDIDEHLQRSRDRFEVLAIEGVDPATGAPFVDASQVVYTHIQRSVVRPGESELGFVDQELRWFPSADVTLRPEKDRQLVERLGELSAAPQATITTITTSSGSYRVMVVPLRDGSSQAALAQVVDMEDAGANLRRTMVLYAAAAVFTVALVTALAWFGVERLLHPIGVLRRATESIGANDLTSRVPVKGRDDLSALARAINGMLDRVQRSVEAERSLLDDVGHELRTPITIIRGHMELLDPEDTQDVVQTRSLAIDELDRMGTLVSDLLELAKTTESGFFRPRATQLSELTVQVFDKARALGERQWVLEESATSVCQVDPTRLTQAWLQLAANAVKYSDADSRIALGSRVEDGQVRLWVADEGIGIAEADLELVRQRFGRSAEAEQRAPGTGLGLSIVENILSAHGGALEISSQQGAGSVFTLRLPCSHHGQ</sequence>
<accession>A0ABN6K7F2</accession>
<protein>
    <recommendedName>
        <fullName evidence="12">Sensor-like histidine kinase SenX3</fullName>
        <ecNumber evidence="3">2.7.13.3</ecNumber>
    </recommendedName>
</protein>
<dbReference type="CDD" id="cd00075">
    <property type="entry name" value="HATPase"/>
    <property type="match status" value="1"/>
</dbReference>
<feature type="domain" description="HAMP" evidence="15">
    <location>
        <begin position="218"/>
        <end position="270"/>
    </location>
</feature>
<organism evidence="16 17">
    <name type="scientific">Actinomyces capricornis</name>
    <dbReference type="NCBI Taxonomy" id="2755559"/>
    <lineage>
        <taxon>Bacteria</taxon>
        <taxon>Bacillati</taxon>
        <taxon>Actinomycetota</taxon>
        <taxon>Actinomycetes</taxon>
        <taxon>Actinomycetales</taxon>
        <taxon>Actinomycetaceae</taxon>
        <taxon>Actinomyces</taxon>
    </lineage>
</organism>
<comment type="catalytic activity">
    <reaction evidence="1">
        <text>ATP + protein L-histidine = ADP + protein N-phospho-L-histidine.</text>
        <dbReference type="EC" id="2.7.13.3"/>
    </reaction>
</comment>
<dbReference type="PANTHER" id="PTHR42878">
    <property type="entry name" value="TWO-COMPONENT HISTIDINE KINASE"/>
    <property type="match status" value="1"/>
</dbReference>
<dbReference type="PROSITE" id="PS50109">
    <property type="entry name" value="HIS_KIN"/>
    <property type="match status" value="1"/>
</dbReference>
<dbReference type="SMART" id="SM00304">
    <property type="entry name" value="HAMP"/>
    <property type="match status" value="1"/>
</dbReference>
<dbReference type="InterPro" id="IPR003661">
    <property type="entry name" value="HisK_dim/P_dom"/>
</dbReference>
<evidence type="ECO:0000313" key="17">
    <source>
        <dbReference type="Proteomes" id="UP000824496"/>
    </source>
</evidence>
<keyword evidence="8 16" id="KW-0418">Kinase</keyword>
<dbReference type="SUPFAM" id="SSF158472">
    <property type="entry name" value="HAMP domain-like"/>
    <property type="match status" value="1"/>
</dbReference>
<evidence type="ECO:0000256" key="3">
    <source>
        <dbReference type="ARBA" id="ARBA00012438"/>
    </source>
</evidence>
<dbReference type="EMBL" id="AP025017">
    <property type="protein sequence ID" value="BDA65248.1"/>
    <property type="molecule type" value="Genomic_DNA"/>
</dbReference>
<dbReference type="Proteomes" id="UP000824496">
    <property type="component" value="Chromosome"/>
</dbReference>
<keyword evidence="17" id="KW-1185">Reference proteome</keyword>
<keyword evidence="5" id="KW-0808">Transferase</keyword>
<gene>
    <name evidence="16" type="ORF">MANAM107_20820</name>
</gene>
<reference evidence="16 17" key="1">
    <citation type="submission" date="2021-08" db="EMBL/GenBank/DDBJ databases">
        <title>Whole genome sequence of novel Actinomyces species strain MAS-1.</title>
        <authorList>
            <person name="Saito M."/>
            <person name="Kuwahara N."/>
            <person name="Takizawa T."/>
            <person name="Gotouda H."/>
            <person name="Ochiai T."/>
        </authorList>
    </citation>
    <scope>NUCLEOTIDE SEQUENCE [LARGE SCALE GENOMIC DNA]</scope>
    <source>
        <strain evidence="16 17">MAS-1</strain>
    </source>
</reference>
<keyword evidence="11" id="KW-0902">Two-component regulatory system</keyword>
<evidence type="ECO:0000256" key="13">
    <source>
        <dbReference type="SAM" id="Phobius"/>
    </source>
</evidence>
<feature type="transmembrane region" description="Helical" evidence="13">
    <location>
        <begin position="196"/>
        <end position="217"/>
    </location>
</feature>
<dbReference type="InterPro" id="IPR036890">
    <property type="entry name" value="HATPase_C_sf"/>
</dbReference>
<evidence type="ECO:0000256" key="4">
    <source>
        <dbReference type="ARBA" id="ARBA00022553"/>
    </source>
</evidence>
<dbReference type="EC" id="2.7.13.3" evidence="3"/>
<keyword evidence="7" id="KW-0547">Nucleotide-binding</keyword>
<dbReference type="Gene3D" id="6.10.340.10">
    <property type="match status" value="1"/>
</dbReference>
<feature type="transmembrane region" description="Helical" evidence="13">
    <location>
        <begin position="31"/>
        <end position="53"/>
    </location>
</feature>
<dbReference type="Pfam" id="PF02518">
    <property type="entry name" value="HATPase_c"/>
    <property type="match status" value="1"/>
</dbReference>
<evidence type="ECO:0000256" key="9">
    <source>
        <dbReference type="ARBA" id="ARBA00022840"/>
    </source>
</evidence>
<dbReference type="InterPro" id="IPR036097">
    <property type="entry name" value="HisK_dim/P_sf"/>
</dbReference>
<dbReference type="InterPro" id="IPR050351">
    <property type="entry name" value="BphY/WalK/GraS-like"/>
</dbReference>
<dbReference type="PROSITE" id="PS50885">
    <property type="entry name" value="HAMP"/>
    <property type="match status" value="1"/>
</dbReference>
<keyword evidence="10 13" id="KW-1133">Transmembrane helix</keyword>
<dbReference type="InterPro" id="IPR003660">
    <property type="entry name" value="HAMP_dom"/>
</dbReference>
<dbReference type="InterPro" id="IPR003594">
    <property type="entry name" value="HATPase_dom"/>
</dbReference>
<dbReference type="InterPro" id="IPR004358">
    <property type="entry name" value="Sig_transdc_His_kin-like_C"/>
</dbReference>
<evidence type="ECO:0000256" key="7">
    <source>
        <dbReference type="ARBA" id="ARBA00022741"/>
    </source>
</evidence>